<dbReference type="Gene3D" id="3.40.50.720">
    <property type="entry name" value="NAD(P)-binding Rossmann-like Domain"/>
    <property type="match status" value="1"/>
</dbReference>
<comment type="similarity">
    <text evidence="1">Belongs to the short-chain dehydrogenases/reductases (SDR) family.</text>
</comment>
<dbReference type="PANTHER" id="PTHR43391:SF14">
    <property type="entry name" value="DEHYDROGENASE_REDUCTASE SDR FAMILY PROTEIN 7-LIKE"/>
    <property type="match status" value="1"/>
</dbReference>
<protein>
    <submittedName>
        <fullName evidence="4">SDR family NAD(P)-dependent oxidoreductase</fullName>
    </submittedName>
</protein>
<dbReference type="GO" id="GO:0016491">
    <property type="term" value="F:oxidoreductase activity"/>
    <property type="evidence" value="ECO:0007669"/>
    <property type="project" value="UniProtKB-KW"/>
</dbReference>
<reference evidence="4 5" key="1">
    <citation type="submission" date="2019-12" db="EMBL/GenBank/DDBJ databases">
        <title>Corynebacterium sp. nov., isolated from feces of the Anser Albifrons in China.</title>
        <authorList>
            <person name="Liu Q."/>
        </authorList>
    </citation>
    <scope>NUCLEOTIDE SEQUENCE [LARGE SCALE GENOMIC DNA]</scope>
    <source>
        <strain evidence="4 5">23H37-10</strain>
    </source>
</reference>
<sequence>MSSNSQRQVLITGAASGLGLAMAKIYLEQGCKVWITDLNVTTPPDISALSGDWEYLQLDVTNDEHWNAAVKTVGNLDVLVSNAGIAVGGQIEKISMDTWQRALDINVLGAVRAVRAFSPLMNDGARIAITSSLAGLVHAPLMSTYNTTKAACVALAETLDAEFHHRNISVSAICPQFFRSGLAGSLTGDDEKADDFARKLLGGTYLTSETVARRSVQLLEKRRRVIVPDAFSIANWYIKRFIRPLHLTGVRFIGNIIARRR</sequence>
<dbReference type="InterPro" id="IPR036291">
    <property type="entry name" value="NAD(P)-bd_dom_sf"/>
</dbReference>
<evidence type="ECO:0000313" key="4">
    <source>
        <dbReference type="EMBL" id="QNH96843.1"/>
    </source>
</evidence>
<dbReference type="AlphaFoldDB" id="A0A7G7YQS3"/>
<gene>
    <name evidence="4" type="ORF">GP473_01105</name>
</gene>
<dbReference type="InterPro" id="IPR002347">
    <property type="entry name" value="SDR_fam"/>
</dbReference>
<dbReference type="PRINTS" id="PR00081">
    <property type="entry name" value="GDHRDH"/>
</dbReference>
<name>A0A7G7YQS3_9CORY</name>
<keyword evidence="2" id="KW-0521">NADP</keyword>
<proteinExistence type="inferred from homology"/>
<evidence type="ECO:0000256" key="2">
    <source>
        <dbReference type="ARBA" id="ARBA00022857"/>
    </source>
</evidence>
<dbReference type="Proteomes" id="UP000515275">
    <property type="component" value="Chromosome"/>
</dbReference>
<evidence type="ECO:0000256" key="1">
    <source>
        <dbReference type="ARBA" id="ARBA00006484"/>
    </source>
</evidence>
<dbReference type="EMBL" id="CP046883">
    <property type="protein sequence ID" value="QNH96843.1"/>
    <property type="molecule type" value="Genomic_DNA"/>
</dbReference>
<keyword evidence="3" id="KW-0560">Oxidoreductase</keyword>
<keyword evidence="5" id="KW-1185">Reference proteome</keyword>
<dbReference type="Pfam" id="PF00106">
    <property type="entry name" value="adh_short"/>
    <property type="match status" value="1"/>
</dbReference>
<dbReference type="SUPFAM" id="SSF51735">
    <property type="entry name" value="NAD(P)-binding Rossmann-fold domains"/>
    <property type="match status" value="1"/>
</dbReference>
<dbReference type="CDD" id="cd05233">
    <property type="entry name" value="SDR_c"/>
    <property type="match status" value="1"/>
</dbReference>
<accession>A0A7G7YQS3</accession>
<organism evidence="4 5">
    <name type="scientific">Corynebacterium anserum</name>
    <dbReference type="NCBI Taxonomy" id="2684406"/>
    <lineage>
        <taxon>Bacteria</taxon>
        <taxon>Bacillati</taxon>
        <taxon>Actinomycetota</taxon>
        <taxon>Actinomycetes</taxon>
        <taxon>Mycobacteriales</taxon>
        <taxon>Corynebacteriaceae</taxon>
        <taxon>Corynebacterium</taxon>
    </lineage>
</organism>
<dbReference type="PANTHER" id="PTHR43391">
    <property type="entry name" value="RETINOL DEHYDROGENASE-RELATED"/>
    <property type="match status" value="1"/>
</dbReference>
<evidence type="ECO:0000313" key="5">
    <source>
        <dbReference type="Proteomes" id="UP000515275"/>
    </source>
</evidence>
<dbReference type="KEGG" id="cans:GP473_01105"/>
<evidence type="ECO:0000256" key="3">
    <source>
        <dbReference type="ARBA" id="ARBA00023002"/>
    </source>
</evidence>